<evidence type="ECO:0000313" key="3">
    <source>
        <dbReference type="Proteomes" id="UP000183922"/>
    </source>
</evidence>
<feature type="transmembrane region" description="Helical" evidence="1">
    <location>
        <begin position="308"/>
        <end position="329"/>
    </location>
</feature>
<feature type="transmembrane region" description="Helical" evidence="1">
    <location>
        <begin position="493"/>
        <end position="515"/>
    </location>
</feature>
<sequence>MSTFSNAIANWLDNYQQVFAARQQTIIGQTIEVGDAAGKLAFIYEKIRTTVDYKDDHLLRKHAIARMLKRLTTPGAKGSIIALPLIEELIRARYLPNKTILNTAVGQVCHAINKYIVIYNSAIDKNFSSRELKKFYDWLIHLAACEIEEILVPNRENLITIDAMHRVVRQNIILDGDSGLDQAGQDIQVYIAVLKSLIKADELTVNYFLFKYYFPDWQNLTLSQVEKLAVQIWQTKYLIQAHNIHHLNEKLTHEFKKYAVTFWILQDIISQNPQQFQNIFASRERLTEEIKKICHKKYKNIGKKVRTAIVRSVIYIFLTKMIFGLLLEFPYDYFLLAKVQWLPLSINALFPPVLMAVIGMSIRTPKEDNTQAIIAEVDNIVYSSQGKEHRIKIRQPKRGFGFYLSRTIYAVLYLISFGLVIYGLAQLLFSFVSMIIFIFFLTMVSFFSLRIRKNAAELIILEQRERFLTVIFTFLAIPVLRVGRWISLHSSKINVFIFILDFFIETPFKIFIRIFEDLVVFVKEKRDEML</sequence>
<protein>
    <submittedName>
        <fullName evidence="2">Uncharacterized protein</fullName>
    </submittedName>
</protein>
<feature type="transmembrane region" description="Helical" evidence="1">
    <location>
        <begin position="428"/>
        <end position="447"/>
    </location>
</feature>
<dbReference type="Proteomes" id="UP000183922">
    <property type="component" value="Unassembled WGS sequence"/>
</dbReference>
<dbReference type="EMBL" id="MNYR01000018">
    <property type="protein sequence ID" value="OIP56332.1"/>
    <property type="molecule type" value="Genomic_DNA"/>
</dbReference>
<evidence type="ECO:0000256" key="1">
    <source>
        <dbReference type="SAM" id="Phobius"/>
    </source>
</evidence>
<organism evidence="2 3">
    <name type="scientific">Candidatus Kuenenbacteria bacterium CG2_30_39_24</name>
    <dbReference type="NCBI Taxonomy" id="1805236"/>
    <lineage>
        <taxon>Bacteria</taxon>
        <taxon>Candidatus Kueneniibacteriota</taxon>
    </lineage>
</organism>
<keyword evidence="1" id="KW-0472">Membrane</keyword>
<dbReference type="AlphaFoldDB" id="A0A1J5F823"/>
<feature type="transmembrane region" description="Helical" evidence="1">
    <location>
        <begin position="400"/>
        <end position="422"/>
    </location>
</feature>
<evidence type="ECO:0000313" key="2">
    <source>
        <dbReference type="EMBL" id="OIP56332.1"/>
    </source>
</evidence>
<dbReference type="STRING" id="1805236.AUK13_01235"/>
<name>A0A1J5F823_9BACT</name>
<keyword evidence="1" id="KW-0812">Transmembrane</keyword>
<reference evidence="2 3" key="1">
    <citation type="journal article" date="2016" name="Environ. Microbiol.">
        <title>Genomic resolution of a cold subsurface aquifer community provides metabolic insights for novel microbes adapted to high CO concentrations.</title>
        <authorList>
            <person name="Probst A.J."/>
            <person name="Castelle C.J."/>
            <person name="Singh A."/>
            <person name="Brown C.T."/>
            <person name="Anantharaman K."/>
            <person name="Sharon I."/>
            <person name="Hug L.A."/>
            <person name="Burstein D."/>
            <person name="Emerson J.B."/>
            <person name="Thomas B.C."/>
            <person name="Banfield J.F."/>
        </authorList>
    </citation>
    <scope>NUCLEOTIDE SEQUENCE [LARGE SCALE GENOMIC DNA]</scope>
    <source>
        <strain evidence="2">CG2_30_39_24</strain>
    </source>
</reference>
<comment type="caution">
    <text evidence="2">The sequence shown here is derived from an EMBL/GenBank/DDBJ whole genome shotgun (WGS) entry which is preliminary data.</text>
</comment>
<gene>
    <name evidence="2" type="ORF">AUK13_01235</name>
</gene>
<feature type="transmembrane region" description="Helical" evidence="1">
    <location>
        <begin position="341"/>
        <end position="362"/>
    </location>
</feature>
<keyword evidence="1" id="KW-1133">Transmembrane helix</keyword>
<feature type="transmembrane region" description="Helical" evidence="1">
    <location>
        <begin position="467"/>
        <end position="487"/>
    </location>
</feature>
<proteinExistence type="predicted"/>
<accession>A0A1J5F823</accession>